<protein>
    <submittedName>
        <fullName evidence="2">GNAT family N-acetyltransferase</fullName>
    </submittedName>
</protein>
<dbReference type="PROSITE" id="PS51186">
    <property type="entry name" value="GNAT"/>
    <property type="match status" value="1"/>
</dbReference>
<gene>
    <name evidence="2" type="ORF">ACFQVD_32960</name>
</gene>
<comment type="caution">
    <text evidence="2">The sequence shown here is derived from an EMBL/GenBank/DDBJ whole genome shotgun (WGS) entry which is preliminary data.</text>
</comment>
<evidence type="ECO:0000313" key="3">
    <source>
        <dbReference type="Proteomes" id="UP001596514"/>
    </source>
</evidence>
<evidence type="ECO:0000259" key="1">
    <source>
        <dbReference type="PROSITE" id="PS51186"/>
    </source>
</evidence>
<dbReference type="InterPro" id="IPR016181">
    <property type="entry name" value="Acyl_CoA_acyltransferase"/>
</dbReference>
<organism evidence="2 3">
    <name type="scientific">Streptosporangium amethystogenes subsp. fukuiense</name>
    <dbReference type="NCBI Taxonomy" id="698418"/>
    <lineage>
        <taxon>Bacteria</taxon>
        <taxon>Bacillati</taxon>
        <taxon>Actinomycetota</taxon>
        <taxon>Actinomycetes</taxon>
        <taxon>Streptosporangiales</taxon>
        <taxon>Streptosporangiaceae</taxon>
        <taxon>Streptosporangium</taxon>
    </lineage>
</organism>
<proteinExistence type="predicted"/>
<name>A0ABW2T9G3_9ACTN</name>
<dbReference type="SUPFAM" id="SSF55729">
    <property type="entry name" value="Acyl-CoA N-acyltransferases (Nat)"/>
    <property type="match status" value="1"/>
</dbReference>
<sequence>MAVRSLGYRSDLMLLGLQGSVVDRRDGYLAVRTPANPTYHWGNFILLDTPPAPGTVASWVSTFHREFPDAGHVALGVDGVTGDAGEPEELAAASLDVERSTVMTADTVHPPPRPNRDAHFRVLDGDEDWSAALALQEATNSGPDVEGYRVFAQRNLAAMRRLQERGCGAWFGAFVNDRMVSGLGLFTDGSGLARYQAVDTHPAYRNQGLSGTLVYTAGRHALERLNAHTLVMVADPSYVAIRVYRSVGFTDSETQVQLEPKPSTTTPA</sequence>
<dbReference type="EMBL" id="JBHTEE010000001">
    <property type="protein sequence ID" value="MFC7604927.1"/>
    <property type="molecule type" value="Genomic_DNA"/>
</dbReference>
<dbReference type="InterPro" id="IPR000182">
    <property type="entry name" value="GNAT_dom"/>
</dbReference>
<dbReference type="Pfam" id="PF00583">
    <property type="entry name" value="Acetyltransf_1"/>
    <property type="match status" value="1"/>
</dbReference>
<dbReference type="RefSeq" id="WP_343966728.1">
    <property type="nucleotide sequence ID" value="NZ_BAAAGK010000044.1"/>
</dbReference>
<dbReference type="Gene3D" id="3.40.630.30">
    <property type="match status" value="1"/>
</dbReference>
<feature type="domain" description="N-acetyltransferase" evidence="1">
    <location>
        <begin position="118"/>
        <end position="268"/>
    </location>
</feature>
<evidence type="ECO:0000313" key="2">
    <source>
        <dbReference type="EMBL" id="MFC7604927.1"/>
    </source>
</evidence>
<accession>A0ABW2T9G3</accession>
<keyword evidence="3" id="KW-1185">Reference proteome</keyword>
<reference evidence="3" key="1">
    <citation type="journal article" date="2019" name="Int. J. Syst. Evol. Microbiol.">
        <title>The Global Catalogue of Microorganisms (GCM) 10K type strain sequencing project: providing services to taxonomists for standard genome sequencing and annotation.</title>
        <authorList>
            <consortium name="The Broad Institute Genomics Platform"/>
            <consortium name="The Broad Institute Genome Sequencing Center for Infectious Disease"/>
            <person name="Wu L."/>
            <person name="Ma J."/>
        </authorList>
    </citation>
    <scope>NUCLEOTIDE SEQUENCE [LARGE SCALE GENOMIC DNA]</scope>
    <source>
        <strain evidence="3">JCM 10083</strain>
    </source>
</reference>
<dbReference type="Proteomes" id="UP001596514">
    <property type="component" value="Unassembled WGS sequence"/>
</dbReference>